<keyword evidence="8" id="KW-0539">Nucleus</keyword>
<comment type="similarity">
    <text evidence="3">Belongs to the PDCD4 family.</text>
</comment>
<dbReference type="GO" id="GO:0003723">
    <property type="term" value="F:RNA binding"/>
    <property type="evidence" value="ECO:0007669"/>
    <property type="project" value="UniProtKB-UniRule"/>
</dbReference>
<protein>
    <recommendedName>
        <fullName evidence="4">Programmed cell death protein 4</fullName>
    </recommendedName>
</protein>
<feature type="region of interest" description="Disordered" evidence="10">
    <location>
        <begin position="1168"/>
        <end position="1234"/>
    </location>
</feature>
<dbReference type="GO" id="GO:0045892">
    <property type="term" value="P:negative regulation of DNA-templated transcription"/>
    <property type="evidence" value="ECO:0007669"/>
    <property type="project" value="InterPro"/>
</dbReference>
<feature type="region of interest" description="Disordered" evidence="10">
    <location>
        <begin position="1127"/>
        <end position="1155"/>
    </location>
</feature>
<dbReference type="STRING" id="333673.A0A3M0KEE1"/>
<feature type="domain" description="MI" evidence="12">
    <location>
        <begin position="1271"/>
        <end position="1392"/>
    </location>
</feature>
<feature type="compositionally biased region" description="Acidic residues" evidence="10">
    <location>
        <begin position="966"/>
        <end position="978"/>
    </location>
</feature>
<comment type="caution">
    <text evidence="13">The sequence shown here is derived from an EMBL/GenBank/DDBJ whole genome shotgun (WGS) entry which is preliminary data.</text>
</comment>
<gene>
    <name evidence="13" type="ORF">DUI87_11514</name>
</gene>
<evidence type="ECO:0000259" key="11">
    <source>
        <dbReference type="PROSITE" id="PS50102"/>
    </source>
</evidence>
<dbReference type="InterPro" id="IPR012677">
    <property type="entry name" value="Nucleotide-bd_a/b_plait_sf"/>
</dbReference>
<feature type="compositionally biased region" description="Basic and acidic residues" evidence="10">
    <location>
        <begin position="817"/>
        <end position="835"/>
    </location>
</feature>
<evidence type="ECO:0000256" key="5">
    <source>
        <dbReference type="ARBA" id="ARBA00022490"/>
    </source>
</evidence>
<evidence type="ECO:0000313" key="14">
    <source>
        <dbReference type="Proteomes" id="UP000269221"/>
    </source>
</evidence>
<dbReference type="InterPro" id="IPR039778">
    <property type="entry name" value="PDCD4"/>
</dbReference>
<dbReference type="SUPFAM" id="SSF48371">
    <property type="entry name" value="ARM repeat"/>
    <property type="match status" value="2"/>
</dbReference>
<feature type="domain" description="MI" evidence="12">
    <location>
        <begin position="1434"/>
        <end position="1557"/>
    </location>
</feature>
<keyword evidence="14" id="KW-1185">Reference proteome</keyword>
<evidence type="ECO:0000256" key="7">
    <source>
        <dbReference type="ARBA" id="ARBA00022884"/>
    </source>
</evidence>
<feature type="region of interest" description="Disordered" evidence="10">
    <location>
        <begin position="316"/>
        <end position="369"/>
    </location>
</feature>
<keyword evidence="7 9" id="KW-0694">RNA-binding</keyword>
<dbReference type="Gene3D" id="3.30.70.330">
    <property type="match status" value="1"/>
</dbReference>
<feature type="compositionally biased region" description="Basic and acidic residues" evidence="10">
    <location>
        <begin position="597"/>
        <end position="608"/>
    </location>
</feature>
<feature type="compositionally biased region" description="Basic and acidic residues" evidence="10">
    <location>
        <begin position="727"/>
        <end position="746"/>
    </location>
</feature>
<name>A0A3M0KEE1_HIRRU</name>
<dbReference type="SUPFAM" id="SSF54928">
    <property type="entry name" value="RNA-binding domain, RBD"/>
    <property type="match status" value="1"/>
</dbReference>
<dbReference type="FunFam" id="1.25.40.180:FF:000008">
    <property type="entry name" value="Programmed cell death protein 4"/>
    <property type="match status" value="1"/>
</dbReference>
<evidence type="ECO:0000256" key="3">
    <source>
        <dbReference type="ARBA" id="ARBA00005497"/>
    </source>
</evidence>
<keyword evidence="6" id="KW-0677">Repeat</keyword>
<evidence type="ECO:0000259" key="12">
    <source>
        <dbReference type="PROSITE" id="PS51366"/>
    </source>
</evidence>
<dbReference type="InterPro" id="IPR016024">
    <property type="entry name" value="ARM-type_fold"/>
</dbReference>
<feature type="compositionally biased region" description="Low complexity" evidence="10">
    <location>
        <begin position="610"/>
        <end position="621"/>
    </location>
</feature>
<dbReference type="PROSITE" id="PS50102">
    <property type="entry name" value="RRM"/>
    <property type="match status" value="1"/>
</dbReference>
<dbReference type="InterPro" id="IPR003891">
    <property type="entry name" value="Initiation_fac_eIF4g_MI"/>
</dbReference>
<dbReference type="InterPro" id="IPR035979">
    <property type="entry name" value="RBD_domain_sf"/>
</dbReference>
<dbReference type="EMBL" id="QRBI01000108">
    <property type="protein sequence ID" value="RMC11395.1"/>
    <property type="molecule type" value="Genomic_DNA"/>
</dbReference>
<feature type="domain" description="RRM" evidence="11">
    <location>
        <begin position="491"/>
        <end position="566"/>
    </location>
</feature>
<dbReference type="InterPro" id="IPR034790">
    <property type="entry name" value="RBM20_RRM"/>
</dbReference>
<feature type="region of interest" description="Disordered" evidence="10">
    <location>
        <begin position="955"/>
        <end position="1035"/>
    </location>
</feature>
<feature type="region of interest" description="Disordered" evidence="10">
    <location>
        <begin position="597"/>
        <end position="677"/>
    </location>
</feature>
<sequence>MLNLCSAAKLLEKSPFSVGAPSPLLPSPASLQLAQLQAQLTLHRLKLAQTAVTNNPAAATVLNQVLSKVAMSQPLFNQLRHPTVMNAPQGHAAGPPQGPGMAGTRFPSAGIAFPAQSPALATPGGGLGAVQAQGPNAIVMNPFGSVMAPTSGQQPVVVGLNKAGASTATAAGGFYEYNKQNVVTAASQAFASEGEQSGQHGFLAGGTHAATSAAGSRYEGHFGAPGQLQHEAAATFPKESYGAAAQHGAARAFSGDPHAGSHPKGDPGPVLHGSSTSNQWENIPNFPSQNKPDLMPGDSLWPSASQQQYEIRNELYNPEEPTPDTKFSTAAPPAFGRLNHSAQSFGSPRMRQKEERGGGTPDLPTRSLLPHQLGDLRGVAPLHFPHICALCDKKIFDLKDWDQHIKGSLHIQKCMAFSDNTGIRCMLSSADGTLHLSPNNAAVFNPSSIEDYPPNVGASFISTPARSFGQPGPTFSSPPSGFPQRKSTLGRVVHICNLPEGSCTENDVINLGLPFGKVTNYILMKSTNQAFLEMAYSEAAQAMVQYYKEKPAMINDDKLLIRMSKRYKELQLKKPGKNVAAIIQDIHSQRERDLLREVDSRYGTERPRSRSPISRSLSPRSHTPSFTSCSSPHSPLGTSRTDWGNGREAWDQSPYSRREEERESREWRENGDEKRDRTDTWLHERKHYSRQLDKFNLDERLEGGRGHREKYLRTGSPGSLHPLSGYKNREDDYYRKSSKSKSDKFQRQLQDLPGRSKRKEEAKLRERRHSYSEDTAREEAAEQKHSKASEGSRQKQSDKNKVKKAEKDQEDATVEGSDVKETKPSENELEKEEQVPVKSSPSDNKQGKESGEILENTRKEKDRDWESGSEIEGETWYPANMEELVTVDEVGEDDLIMEPDITELEEIVPVDQKNKAASEMCPCMSTVLELKNDHSHLNRSEDKFSHKAFETNFRTAKGSAASSGCQEDDEDDDNDDAVTEASSLNLDPEQKPEESKEDQSAKESDCQQKEGKIDKSSDTHLDPEDHRIPSVHLKEETLQLPDTFIDDYKQMGSQGAESREVTEMLIKNASEETRHGIQECPEAKANSRYLEMRSLEYPEVESKQRPSAPGWEQEDVFTELSIPLELENVNDAPFSGDEENGGSEERKNEINGNWIPATSITEAKINAKAKRRLRKNSSRDSGRGDSVSENGETLKIGVVPTSPKGKLLDRRSRSGKGRGLPKKGGAGGKGVWGTPGQVYDVEEVDIKDPNYDDDQENCVYETVVLPLDERAFEKTLTPIIQEYFEHGDTNEVSEMLKNLNLGEMKYSVPVLAVSLALEGKASHREMTSKLISDLCGTVVSKTDVEKSFDRLLKELPELVLDSPRAPQLVGQFIARAVGDGILSSTYIDGYKGTVDCVQARAALDRATVLLSMSKGGKRIDSVWGAGGGQQSVKHLVKEIDMLLKEYLLSGDVLEAERCLQELEVPHFHHELVYEAIVLVLESTGEKTFKMILDLLKTLWKSSVITVDQMKRGYERVYCEIPDINLDVPHSYSVLERFVEECFQAGIISKPLRDLCPSRGRKRFVSEGDGGRLKLESY</sequence>
<dbReference type="GO" id="GO:0005634">
    <property type="term" value="C:nucleus"/>
    <property type="evidence" value="ECO:0007669"/>
    <property type="project" value="UniProtKB-SubCell"/>
</dbReference>
<comment type="subcellular location">
    <subcellularLocation>
        <location evidence="2">Cytoplasm</location>
    </subcellularLocation>
    <subcellularLocation>
        <location evidence="1">Nucleus</location>
    </subcellularLocation>
</comment>
<evidence type="ECO:0000256" key="1">
    <source>
        <dbReference type="ARBA" id="ARBA00004123"/>
    </source>
</evidence>
<dbReference type="GO" id="GO:0005829">
    <property type="term" value="C:cytosol"/>
    <property type="evidence" value="ECO:0007669"/>
    <property type="project" value="TreeGrafter"/>
</dbReference>
<dbReference type="PANTHER" id="PTHR12626">
    <property type="entry name" value="PROGRAMMED CELL DEATH 4"/>
    <property type="match status" value="1"/>
</dbReference>
<evidence type="ECO:0000256" key="6">
    <source>
        <dbReference type="ARBA" id="ARBA00022737"/>
    </source>
</evidence>
<evidence type="ECO:0000256" key="10">
    <source>
        <dbReference type="SAM" id="MobiDB-lite"/>
    </source>
</evidence>
<proteinExistence type="inferred from homology"/>
<feature type="compositionally biased region" description="Basic and acidic residues" evidence="10">
    <location>
        <begin position="656"/>
        <end position="677"/>
    </location>
</feature>
<dbReference type="Pfam" id="PF02847">
    <property type="entry name" value="MA3"/>
    <property type="match status" value="2"/>
</dbReference>
<keyword evidence="5" id="KW-0963">Cytoplasm</keyword>
<dbReference type="Proteomes" id="UP000269221">
    <property type="component" value="Unassembled WGS sequence"/>
</dbReference>
<dbReference type="PANTHER" id="PTHR12626:SF3">
    <property type="entry name" value="PROGRAMMED CELL DEATH PROTEIN 4"/>
    <property type="match status" value="1"/>
</dbReference>
<feature type="compositionally biased region" description="Polar residues" evidence="10">
    <location>
        <begin position="273"/>
        <end position="291"/>
    </location>
</feature>
<feature type="compositionally biased region" description="Basic and acidic residues" evidence="10">
    <location>
        <begin position="845"/>
        <end position="866"/>
    </location>
</feature>
<feature type="compositionally biased region" description="Basic and acidic residues" evidence="10">
    <location>
        <begin position="988"/>
        <end position="1035"/>
    </location>
</feature>
<dbReference type="Gene3D" id="1.25.40.180">
    <property type="match status" value="2"/>
</dbReference>
<reference evidence="13 14" key="1">
    <citation type="submission" date="2018-07" db="EMBL/GenBank/DDBJ databases">
        <title>A high quality draft genome assembly of the barn swallow (H. rustica rustica).</title>
        <authorList>
            <person name="Formenti G."/>
            <person name="Chiara M."/>
            <person name="Poveda L."/>
            <person name="Francoijs K.-J."/>
            <person name="Bonisoli-Alquati A."/>
            <person name="Canova L."/>
            <person name="Gianfranceschi L."/>
            <person name="Horner D.S."/>
            <person name="Saino N."/>
        </authorList>
    </citation>
    <scope>NUCLEOTIDE SEQUENCE [LARGE SCALE GENOMIC DNA]</scope>
    <source>
        <strain evidence="13">Chelidonia</strain>
        <tissue evidence="13">Blood</tissue>
    </source>
</reference>
<dbReference type="FunFam" id="1.25.40.180:FF:000009">
    <property type="entry name" value="programmed cell death protein 4"/>
    <property type="match status" value="1"/>
</dbReference>
<organism evidence="13 14">
    <name type="scientific">Hirundo rustica rustica</name>
    <dbReference type="NCBI Taxonomy" id="333673"/>
    <lineage>
        <taxon>Eukaryota</taxon>
        <taxon>Metazoa</taxon>
        <taxon>Chordata</taxon>
        <taxon>Craniata</taxon>
        <taxon>Vertebrata</taxon>
        <taxon>Euteleostomi</taxon>
        <taxon>Archelosauria</taxon>
        <taxon>Archosauria</taxon>
        <taxon>Dinosauria</taxon>
        <taxon>Saurischia</taxon>
        <taxon>Theropoda</taxon>
        <taxon>Coelurosauria</taxon>
        <taxon>Aves</taxon>
        <taxon>Neognathae</taxon>
        <taxon>Neoaves</taxon>
        <taxon>Telluraves</taxon>
        <taxon>Australaves</taxon>
        <taxon>Passeriformes</taxon>
        <taxon>Sylvioidea</taxon>
        <taxon>Hirundinidae</taxon>
        <taxon>Hirundo</taxon>
    </lineage>
</organism>
<evidence type="ECO:0000256" key="8">
    <source>
        <dbReference type="ARBA" id="ARBA00023242"/>
    </source>
</evidence>
<dbReference type="PROSITE" id="PS51366">
    <property type="entry name" value="MI"/>
    <property type="match status" value="2"/>
</dbReference>
<dbReference type="SMART" id="SM00360">
    <property type="entry name" value="RRM"/>
    <property type="match status" value="1"/>
</dbReference>
<evidence type="ECO:0000256" key="4">
    <source>
        <dbReference type="ARBA" id="ARBA00014414"/>
    </source>
</evidence>
<evidence type="ECO:0000256" key="9">
    <source>
        <dbReference type="PROSITE-ProRule" id="PRU00176"/>
    </source>
</evidence>
<dbReference type="SMART" id="SM00544">
    <property type="entry name" value="MA3"/>
    <property type="match status" value="2"/>
</dbReference>
<dbReference type="OrthoDB" id="8949749at2759"/>
<feature type="region of interest" description="Disordered" evidence="10">
    <location>
        <begin position="241"/>
        <end position="301"/>
    </location>
</feature>
<feature type="compositionally biased region" description="Polar residues" evidence="10">
    <location>
        <begin position="622"/>
        <end position="642"/>
    </location>
</feature>
<feature type="compositionally biased region" description="Low complexity" evidence="10">
    <location>
        <begin position="243"/>
        <end position="252"/>
    </location>
</feature>
<dbReference type="InterPro" id="IPR000504">
    <property type="entry name" value="RRM_dom"/>
</dbReference>
<evidence type="ECO:0000313" key="13">
    <source>
        <dbReference type="EMBL" id="RMC11395.1"/>
    </source>
</evidence>
<accession>A0A3M0KEE1</accession>
<feature type="compositionally biased region" description="Gly residues" evidence="10">
    <location>
        <begin position="1222"/>
        <end position="1233"/>
    </location>
</feature>
<evidence type="ECO:0000256" key="2">
    <source>
        <dbReference type="ARBA" id="ARBA00004496"/>
    </source>
</evidence>
<feature type="compositionally biased region" description="Basic and acidic residues" evidence="10">
    <location>
        <begin position="758"/>
        <end position="807"/>
    </location>
</feature>
<dbReference type="CDD" id="cd12685">
    <property type="entry name" value="RRM_RBM20"/>
    <property type="match status" value="1"/>
</dbReference>
<feature type="region of interest" description="Disordered" evidence="10">
    <location>
        <begin position="706"/>
        <end position="880"/>
    </location>
</feature>